<dbReference type="EMBL" id="UINC01214232">
    <property type="protein sequence ID" value="SVE39365.1"/>
    <property type="molecule type" value="Genomic_DNA"/>
</dbReference>
<name>A0A383D533_9ZZZZ</name>
<evidence type="ECO:0008006" key="2">
    <source>
        <dbReference type="Google" id="ProtNLM"/>
    </source>
</evidence>
<accession>A0A383D533</accession>
<sequence>MAAQMWKDVLEGEGLPTKILPDGDILEWGERASFRILVPRGREHVADEILRKV</sequence>
<organism evidence="1">
    <name type="scientific">marine metagenome</name>
    <dbReference type="NCBI Taxonomy" id="408172"/>
    <lineage>
        <taxon>unclassified sequences</taxon>
        <taxon>metagenomes</taxon>
        <taxon>ecological metagenomes</taxon>
    </lineage>
</organism>
<evidence type="ECO:0000313" key="1">
    <source>
        <dbReference type="EMBL" id="SVE39365.1"/>
    </source>
</evidence>
<reference evidence="1" key="1">
    <citation type="submission" date="2018-05" db="EMBL/GenBank/DDBJ databases">
        <authorList>
            <person name="Lanie J.A."/>
            <person name="Ng W.-L."/>
            <person name="Kazmierczak K.M."/>
            <person name="Andrzejewski T.M."/>
            <person name="Davidsen T.M."/>
            <person name="Wayne K.J."/>
            <person name="Tettelin H."/>
            <person name="Glass J.I."/>
            <person name="Rusch D."/>
            <person name="Podicherti R."/>
            <person name="Tsui H.-C.T."/>
            <person name="Winkler M.E."/>
        </authorList>
    </citation>
    <scope>NUCLEOTIDE SEQUENCE</scope>
</reference>
<gene>
    <name evidence="1" type="ORF">METZ01_LOCUS492219</name>
</gene>
<dbReference type="AlphaFoldDB" id="A0A383D533"/>
<proteinExistence type="predicted"/>
<protein>
    <recommendedName>
        <fullName evidence="2">DUF2007 domain-containing protein</fullName>
    </recommendedName>
</protein>